<dbReference type="RefSeq" id="WP_189123760.1">
    <property type="nucleotide sequence ID" value="NZ_BMNH01000004.1"/>
</dbReference>
<evidence type="ECO:0000256" key="2">
    <source>
        <dbReference type="SAM" id="MobiDB-lite"/>
    </source>
</evidence>
<accession>A0A917YW63</accession>
<feature type="region of interest" description="Disordered" evidence="2">
    <location>
        <begin position="1"/>
        <end position="20"/>
    </location>
</feature>
<dbReference type="PANTHER" id="PTHR34406">
    <property type="entry name" value="PROTEIN YCEI"/>
    <property type="match status" value="1"/>
</dbReference>
<dbReference type="InterPro" id="IPR007372">
    <property type="entry name" value="Lipid/polyisoprenoid-bd_YceI"/>
</dbReference>
<evidence type="ECO:0000313" key="5">
    <source>
        <dbReference type="Proteomes" id="UP000646523"/>
    </source>
</evidence>
<name>A0A917YW63_9ACTN</name>
<gene>
    <name evidence="4" type="ORF">GCM10012289_20360</name>
</gene>
<sequence length="178" mass="19079">MKGTEASHAHPSTEPGPGVYRLDPEATEITFGTRHLFGLLPVRGSFALDRGEVRVAEPLTESTVDVVIRAGSVDTGLPVRDGKVRSAVYLDVAAHPEIIFRARAVERAADGTRVPGELTVRGVTGPTVLSLTYLVAEGSTLRARAEATVDRYAFGLTREKGMTGRYFHLVFAVTATAM</sequence>
<proteinExistence type="inferred from homology"/>
<dbReference type="InterPro" id="IPR036761">
    <property type="entry name" value="TTHA0802/YceI-like_sf"/>
</dbReference>
<dbReference type="SUPFAM" id="SSF101874">
    <property type="entry name" value="YceI-like"/>
    <property type="match status" value="1"/>
</dbReference>
<organism evidence="4 5">
    <name type="scientific">Nonomuraea cavernae</name>
    <dbReference type="NCBI Taxonomy" id="2045107"/>
    <lineage>
        <taxon>Bacteria</taxon>
        <taxon>Bacillati</taxon>
        <taxon>Actinomycetota</taxon>
        <taxon>Actinomycetes</taxon>
        <taxon>Streptosporangiales</taxon>
        <taxon>Streptosporangiaceae</taxon>
        <taxon>Nonomuraea</taxon>
    </lineage>
</organism>
<keyword evidence="5" id="KW-1185">Reference proteome</keyword>
<comment type="similarity">
    <text evidence="1">Belongs to the UPF0312 family.</text>
</comment>
<dbReference type="Proteomes" id="UP000646523">
    <property type="component" value="Unassembled WGS sequence"/>
</dbReference>
<reference evidence="4" key="2">
    <citation type="submission" date="2020-09" db="EMBL/GenBank/DDBJ databases">
        <authorList>
            <person name="Sun Q."/>
            <person name="Zhou Y."/>
        </authorList>
    </citation>
    <scope>NUCLEOTIDE SEQUENCE</scope>
    <source>
        <strain evidence="4">CGMCC 4.7368</strain>
    </source>
</reference>
<dbReference type="EMBL" id="BMNH01000004">
    <property type="protein sequence ID" value="GGO66408.1"/>
    <property type="molecule type" value="Genomic_DNA"/>
</dbReference>
<evidence type="ECO:0000259" key="3">
    <source>
        <dbReference type="SMART" id="SM00867"/>
    </source>
</evidence>
<dbReference type="Pfam" id="PF04264">
    <property type="entry name" value="YceI"/>
    <property type="match status" value="1"/>
</dbReference>
<comment type="caution">
    <text evidence="4">The sequence shown here is derived from an EMBL/GenBank/DDBJ whole genome shotgun (WGS) entry which is preliminary data.</text>
</comment>
<dbReference type="AlphaFoldDB" id="A0A917YW63"/>
<evidence type="ECO:0000256" key="1">
    <source>
        <dbReference type="ARBA" id="ARBA00008812"/>
    </source>
</evidence>
<protein>
    <recommendedName>
        <fullName evidence="3">Lipid/polyisoprenoid-binding YceI-like domain-containing protein</fullName>
    </recommendedName>
</protein>
<dbReference type="Gene3D" id="2.40.128.110">
    <property type="entry name" value="Lipid/polyisoprenoid-binding, YceI-like"/>
    <property type="match status" value="1"/>
</dbReference>
<reference evidence="4" key="1">
    <citation type="journal article" date="2014" name="Int. J. Syst. Evol. Microbiol.">
        <title>Complete genome sequence of Corynebacterium casei LMG S-19264T (=DSM 44701T), isolated from a smear-ripened cheese.</title>
        <authorList>
            <consortium name="US DOE Joint Genome Institute (JGI-PGF)"/>
            <person name="Walter F."/>
            <person name="Albersmeier A."/>
            <person name="Kalinowski J."/>
            <person name="Ruckert C."/>
        </authorList>
    </citation>
    <scope>NUCLEOTIDE SEQUENCE</scope>
    <source>
        <strain evidence="4">CGMCC 4.7368</strain>
    </source>
</reference>
<feature type="domain" description="Lipid/polyisoprenoid-binding YceI-like" evidence="3">
    <location>
        <begin position="19"/>
        <end position="176"/>
    </location>
</feature>
<dbReference type="PANTHER" id="PTHR34406:SF1">
    <property type="entry name" value="PROTEIN YCEI"/>
    <property type="match status" value="1"/>
</dbReference>
<evidence type="ECO:0000313" key="4">
    <source>
        <dbReference type="EMBL" id="GGO66408.1"/>
    </source>
</evidence>
<dbReference type="SMART" id="SM00867">
    <property type="entry name" value="YceI"/>
    <property type="match status" value="1"/>
</dbReference>